<organism evidence="2 3">
    <name type="scientific">Ceratitis capitata</name>
    <name type="common">Mediterranean fruit fly</name>
    <name type="synonym">Tephritis capitata</name>
    <dbReference type="NCBI Taxonomy" id="7213"/>
    <lineage>
        <taxon>Eukaryota</taxon>
        <taxon>Metazoa</taxon>
        <taxon>Ecdysozoa</taxon>
        <taxon>Arthropoda</taxon>
        <taxon>Hexapoda</taxon>
        <taxon>Insecta</taxon>
        <taxon>Pterygota</taxon>
        <taxon>Neoptera</taxon>
        <taxon>Endopterygota</taxon>
        <taxon>Diptera</taxon>
        <taxon>Brachycera</taxon>
        <taxon>Muscomorpha</taxon>
        <taxon>Tephritoidea</taxon>
        <taxon>Tephritidae</taxon>
        <taxon>Ceratitis</taxon>
        <taxon>Ceratitis</taxon>
    </lineage>
</organism>
<reference evidence="2" key="1">
    <citation type="submission" date="2020-11" db="EMBL/GenBank/DDBJ databases">
        <authorList>
            <person name="Whitehead M."/>
        </authorList>
    </citation>
    <scope>NUCLEOTIDE SEQUENCE</scope>
    <source>
        <strain evidence="2">EGII</strain>
    </source>
</reference>
<dbReference type="OrthoDB" id="7958235at2759"/>
<feature type="signal peptide" evidence="1">
    <location>
        <begin position="1"/>
        <end position="31"/>
    </location>
</feature>
<sequence>MKNKIRLSTTMPSFINIFCITLLTVCCRLEAKYVPGVSYIDNVVLYYNNVSGIWTCDRRTYPSGTFGCQIWRLNTPNIANELMCTNVCFDSDRNIKGLILTYTQTMLNPKTVYVFVESYAGAKSVWTSDYSLSLQSINGTIAPGDWPEVQEIVRANMKDVDESSGQ</sequence>
<keyword evidence="1" id="KW-0732">Signal</keyword>
<comment type="caution">
    <text evidence="2">The sequence shown here is derived from an EMBL/GenBank/DDBJ whole genome shotgun (WGS) entry which is preliminary data.</text>
</comment>
<dbReference type="AlphaFoldDB" id="A0A811V2U6"/>
<evidence type="ECO:0000313" key="2">
    <source>
        <dbReference type="EMBL" id="CAD7005171.1"/>
    </source>
</evidence>
<proteinExistence type="predicted"/>
<gene>
    <name evidence="2" type="ORF">CCAP1982_LOCUS13531</name>
</gene>
<dbReference type="Proteomes" id="UP000606786">
    <property type="component" value="Unassembled WGS sequence"/>
</dbReference>
<dbReference type="EMBL" id="CAJHJT010000034">
    <property type="protein sequence ID" value="CAD7005171.1"/>
    <property type="molecule type" value="Genomic_DNA"/>
</dbReference>
<keyword evidence="3" id="KW-1185">Reference proteome</keyword>
<accession>A0A811V2U6</accession>
<evidence type="ECO:0000256" key="1">
    <source>
        <dbReference type="SAM" id="SignalP"/>
    </source>
</evidence>
<protein>
    <submittedName>
        <fullName evidence="2">(Mediterranean fruit fly) hypothetical protein</fullName>
    </submittedName>
</protein>
<feature type="chain" id="PRO_5033006601" evidence="1">
    <location>
        <begin position="32"/>
        <end position="166"/>
    </location>
</feature>
<evidence type="ECO:0000313" key="3">
    <source>
        <dbReference type="Proteomes" id="UP000606786"/>
    </source>
</evidence>
<name>A0A811V2U6_CERCA</name>